<evidence type="ECO:0000313" key="2">
    <source>
        <dbReference type="EMBL" id="MFF3670607.1"/>
    </source>
</evidence>
<feature type="compositionally biased region" description="Polar residues" evidence="1">
    <location>
        <begin position="239"/>
        <end position="250"/>
    </location>
</feature>
<reference evidence="2 3" key="1">
    <citation type="submission" date="2024-10" db="EMBL/GenBank/DDBJ databases">
        <title>The Natural Products Discovery Center: Release of the First 8490 Sequenced Strains for Exploring Actinobacteria Biosynthetic Diversity.</title>
        <authorList>
            <person name="Kalkreuter E."/>
            <person name="Kautsar S.A."/>
            <person name="Yang D."/>
            <person name="Bader C.D."/>
            <person name="Teijaro C.N."/>
            <person name="Fluegel L."/>
            <person name="Davis C.M."/>
            <person name="Simpson J.R."/>
            <person name="Lauterbach L."/>
            <person name="Steele A.D."/>
            <person name="Gui C."/>
            <person name="Meng S."/>
            <person name="Li G."/>
            <person name="Viehrig K."/>
            <person name="Ye F."/>
            <person name="Su P."/>
            <person name="Kiefer A.F."/>
            <person name="Nichols A."/>
            <person name="Cepeda A.J."/>
            <person name="Yan W."/>
            <person name="Fan B."/>
            <person name="Jiang Y."/>
            <person name="Adhikari A."/>
            <person name="Zheng C.-J."/>
            <person name="Schuster L."/>
            <person name="Cowan T.M."/>
            <person name="Smanski M.J."/>
            <person name="Chevrette M.G."/>
            <person name="De Carvalho L.P.S."/>
            <person name="Shen B."/>
        </authorList>
    </citation>
    <scope>NUCLEOTIDE SEQUENCE [LARGE SCALE GENOMIC DNA]</scope>
    <source>
        <strain evidence="2 3">NPDC002173</strain>
    </source>
</reference>
<protein>
    <recommendedName>
        <fullName evidence="4">PPE family protein</fullName>
    </recommendedName>
</protein>
<dbReference type="Proteomes" id="UP001602013">
    <property type="component" value="Unassembled WGS sequence"/>
</dbReference>
<feature type="region of interest" description="Disordered" evidence="1">
    <location>
        <begin position="213"/>
        <end position="250"/>
    </location>
</feature>
<dbReference type="EMBL" id="JBIASD010000033">
    <property type="protein sequence ID" value="MFF3670607.1"/>
    <property type="molecule type" value="Genomic_DNA"/>
</dbReference>
<name>A0ABW6T2I3_9ACTN</name>
<comment type="caution">
    <text evidence="2">The sequence shown here is derived from an EMBL/GenBank/DDBJ whole genome shotgun (WGS) entry which is preliminary data.</text>
</comment>
<evidence type="ECO:0000256" key="1">
    <source>
        <dbReference type="SAM" id="MobiDB-lite"/>
    </source>
</evidence>
<sequence length="250" mass="26531">MSLPVALSSKAALDALKEAARSAPALWTGVAIAATAVANVPAMGEAKANWNALAKALEVEYPSMVGNAAFISRGDWIADDQRAFLHTTAVFGGDLQKLSGVCYSMEGQVDQVRDSYQTYWQEIGALAATVIGYVAAAKLMLAVPQTRAVGAIWLQRLVTFTNLIIANKTKILLGFLTAAGVTLSNTTQSLTQMFTIMPNGGVEIDFKRATISTEPPSQWIAPKKDLPEPAAKPEPPKTTSPGTPQKPQTT</sequence>
<evidence type="ECO:0000313" key="3">
    <source>
        <dbReference type="Proteomes" id="UP001602013"/>
    </source>
</evidence>
<accession>A0ABW6T2I3</accession>
<keyword evidence="3" id="KW-1185">Reference proteome</keyword>
<dbReference type="RefSeq" id="WP_387416827.1">
    <property type="nucleotide sequence ID" value="NZ_JBIASD010000033.1"/>
</dbReference>
<organism evidence="2 3">
    <name type="scientific">Microtetraspora malaysiensis</name>
    <dbReference type="NCBI Taxonomy" id="161358"/>
    <lineage>
        <taxon>Bacteria</taxon>
        <taxon>Bacillati</taxon>
        <taxon>Actinomycetota</taxon>
        <taxon>Actinomycetes</taxon>
        <taxon>Streptosporangiales</taxon>
        <taxon>Streptosporangiaceae</taxon>
        <taxon>Microtetraspora</taxon>
    </lineage>
</organism>
<gene>
    <name evidence="2" type="ORF">ACFYXI_33970</name>
</gene>
<evidence type="ECO:0008006" key="4">
    <source>
        <dbReference type="Google" id="ProtNLM"/>
    </source>
</evidence>
<proteinExistence type="predicted"/>